<gene>
    <name evidence="1" type="ORF">Bhyg_08235</name>
</gene>
<evidence type="ECO:0000313" key="2">
    <source>
        <dbReference type="Proteomes" id="UP001151699"/>
    </source>
</evidence>
<dbReference type="Proteomes" id="UP001151699">
    <property type="component" value="Chromosome B"/>
</dbReference>
<organism evidence="1 2">
    <name type="scientific">Pseudolycoriella hygida</name>
    <dbReference type="NCBI Taxonomy" id="35572"/>
    <lineage>
        <taxon>Eukaryota</taxon>
        <taxon>Metazoa</taxon>
        <taxon>Ecdysozoa</taxon>
        <taxon>Arthropoda</taxon>
        <taxon>Hexapoda</taxon>
        <taxon>Insecta</taxon>
        <taxon>Pterygota</taxon>
        <taxon>Neoptera</taxon>
        <taxon>Endopterygota</taxon>
        <taxon>Diptera</taxon>
        <taxon>Nematocera</taxon>
        <taxon>Sciaroidea</taxon>
        <taxon>Sciaridae</taxon>
        <taxon>Pseudolycoriella</taxon>
    </lineage>
</organism>
<proteinExistence type="predicted"/>
<keyword evidence="2" id="KW-1185">Reference proteome</keyword>
<reference evidence="1" key="1">
    <citation type="submission" date="2022-07" db="EMBL/GenBank/DDBJ databases">
        <authorList>
            <person name="Trinca V."/>
            <person name="Uliana J.V.C."/>
            <person name="Torres T.T."/>
            <person name="Ward R.J."/>
            <person name="Monesi N."/>
        </authorList>
    </citation>
    <scope>NUCLEOTIDE SEQUENCE</scope>
    <source>
        <strain evidence="1">HSMRA1968</strain>
        <tissue evidence="1">Whole embryos</tissue>
    </source>
</reference>
<dbReference type="EMBL" id="WJQU01000002">
    <property type="protein sequence ID" value="KAJ6643277.1"/>
    <property type="molecule type" value="Genomic_DNA"/>
</dbReference>
<feature type="non-terminal residue" evidence="1">
    <location>
        <position position="1"/>
    </location>
</feature>
<accession>A0A9Q0N528</accession>
<dbReference type="AlphaFoldDB" id="A0A9Q0N528"/>
<name>A0A9Q0N528_9DIPT</name>
<feature type="non-terminal residue" evidence="1">
    <location>
        <position position="98"/>
    </location>
</feature>
<evidence type="ECO:0000313" key="1">
    <source>
        <dbReference type="EMBL" id="KAJ6643277.1"/>
    </source>
</evidence>
<sequence length="98" mass="11216">REEKSDKLKLRVAKSATSLSDENLKDCDRKGANRLFAMNDMPLANDTNDSNHKIKLDKVKFSSVGPYDDPPTPFFISLSCRHLIEYFVSMEHFAESDF</sequence>
<comment type="caution">
    <text evidence="1">The sequence shown here is derived from an EMBL/GenBank/DDBJ whole genome shotgun (WGS) entry which is preliminary data.</text>
</comment>
<protein>
    <submittedName>
        <fullName evidence="1">Uncharacterized protein</fullName>
    </submittedName>
</protein>